<evidence type="ECO:0000256" key="2">
    <source>
        <dbReference type="SAM" id="MobiDB-lite"/>
    </source>
</evidence>
<keyword evidence="4" id="KW-1185">Reference proteome</keyword>
<reference evidence="3" key="1">
    <citation type="journal article" date="2021" name="Nat. Commun.">
        <title>Genetic determinants of endophytism in the Arabidopsis root mycobiome.</title>
        <authorList>
            <person name="Mesny F."/>
            <person name="Miyauchi S."/>
            <person name="Thiergart T."/>
            <person name="Pickel B."/>
            <person name="Atanasova L."/>
            <person name="Karlsson M."/>
            <person name="Huettel B."/>
            <person name="Barry K.W."/>
            <person name="Haridas S."/>
            <person name="Chen C."/>
            <person name="Bauer D."/>
            <person name="Andreopoulos W."/>
            <person name="Pangilinan J."/>
            <person name="LaButti K."/>
            <person name="Riley R."/>
            <person name="Lipzen A."/>
            <person name="Clum A."/>
            <person name="Drula E."/>
            <person name="Henrissat B."/>
            <person name="Kohler A."/>
            <person name="Grigoriev I.V."/>
            <person name="Martin F.M."/>
            <person name="Hacquard S."/>
        </authorList>
    </citation>
    <scope>NUCLEOTIDE SEQUENCE</scope>
    <source>
        <strain evidence="3">MPI-SDFR-AT-0117</strain>
    </source>
</reference>
<evidence type="ECO:0000256" key="1">
    <source>
        <dbReference type="SAM" id="Coils"/>
    </source>
</evidence>
<comment type="caution">
    <text evidence="3">The sequence shown here is derived from an EMBL/GenBank/DDBJ whole genome shotgun (WGS) entry which is preliminary data.</text>
</comment>
<dbReference type="EMBL" id="JAGSXJ010000006">
    <property type="protein sequence ID" value="KAH6690675.1"/>
    <property type="molecule type" value="Genomic_DNA"/>
</dbReference>
<sequence>MATDGFDSGGVDIPGDTVVIPPFKSWPWWSGDVLWLPIMRRLMEEKGRTRTQHLINMCPRPVTQSEANALAELIGADMARNGLVKLSVMAAGAVLALRSGFRLPFQKLNPAKYNERAFPSLGRPWVVGTPAKYLWLATRATAYSFVLMFPASLAQAFYGTMAATKFMRDDPRLANLRLTVINKTMDGDLSRDTAALAKAAQKMSSDEIRKQNEAAQEKYERMKQQCQDGEGQFAKLRPEERTHFLEMLEKRFEAAQKVTRSVLEARENPAMVEKQRLDYQTLSDTDASGSAPSTTNTLGLPRKSPSPSRPAPEETTQGWGDSSAFTSDRGEDLDDASPVAYGSRQRDSRQRDTGATGSAWDRVRRQADLGKSPADNDVDDSWGTTSEQKADSKSKRKAQQEFDELVDRERRV</sequence>
<protein>
    <submittedName>
        <fullName evidence="3">Uncharacterized protein</fullName>
    </submittedName>
</protein>
<feature type="region of interest" description="Disordered" evidence="2">
    <location>
        <begin position="282"/>
        <end position="412"/>
    </location>
</feature>
<keyword evidence="1" id="KW-0175">Coiled coil</keyword>
<dbReference type="Proteomes" id="UP000770015">
    <property type="component" value="Unassembled WGS sequence"/>
</dbReference>
<feature type="coiled-coil region" evidence="1">
    <location>
        <begin position="205"/>
        <end position="232"/>
    </location>
</feature>
<dbReference type="AlphaFoldDB" id="A0A9P8VH35"/>
<organism evidence="3 4">
    <name type="scientific">Plectosphaerella plurivora</name>
    <dbReference type="NCBI Taxonomy" id="936078"/>
    <lineage>
        <taxon>Eukaryota</taxon>
        <taxon>Fungi</taxon>
        <taxon>Dikarya</taxon>
        <taxon>Ascomycota</taxon>
        <taxon>Pezizomycotina</taxon>
        <taxon>Sordariomycetes</taxon>
        <taxon>Hypocreomycetidae</taxon>
        <taxon>Glomerellales</taxon>
        <taxon>Plectosphaerellaceae</taxon>
        <taxon>Plectosphaerella</taxon>
    </lineage>
</organism>
<gene>
    <name evidence="3" type="ORF">F5X68DRAFT_203489</name>
</gene>
<name>A0A9P8VH35_9PEZI</name>
<dbReference type="OrthoDB" id="4204700at2759"/>
<feature type="compositionally biased region" description="Polar residues" evidence="2">
    <location>
        <begin position="314"/>
        <end position="326"/>
    </location>
</feature>
<evidence type="ECO:0000313" key="4">
    <source>
        <dbReference type="Proteomes" id="UP000770015"/>
    </source>
</evidence>
<feature type="compositionally biased region" description="Polar residues" evidence="2">
    <location>
        <begin position="282"/>
        <end position="298"/>
    </location>
</feature>
<accession>A0A9P8VH35</accession>
<evidence type="ECO:0000313" key="3">
    <source>
        <dbReference type="EMBL" id="KAH6690675.1"/>
    </source>
</evidence>
<proteinExistence type="predicted"/>